<dbReference type="EMBL" id="CP095005">
    <property type="protein sequence ID" value="UOO94827.1"/>
    <property type="molecule type" value="Genomic_DNA"/>
</dbReference>
<sequence>MTEIERVVLDPDLVVTALQQKYVDSIPGEPAIRVTPDGETEMVIYDDAFTQPESGVALRPERFVGDLDLPDPDAELDDEEIEKLGERLGSEVRPELKDEVDLNADRDGAENRVPVEYHKNDP</sequence>
<reference evidence="3" key="2">
    <citation type="submission" date="2022-04" db="EMBL/GenBank/DDBJ databases">
        <title>Sequencing and genomic assembly of Halococcus dombrowskii.</title>
        <authorList>
            <person name="Lim S.W."/>
            <person name="MacLea K.S."/>
        </authorList>
    </citation>
    <scope>NUCLEOTIDE SEQUENCE</scope>
    <source>
        <strain evidence="3">H4</strain>
    </source>
</reference>
<organism evidence="2 5">
    <name type="scientific">Halococcus dombrowskii</name>
    <dbReference type="NCBI Taxonomy" id="179637"/>
    <lineage>
        <taxon>Archaea</taxon>
        <taxon>Methanobacteriati</taxon>
        <taxon>Methanobacteriota</taxon>
        <taxon>Stenosarchaea group</taxon>
        <taxon>Halobacteria</taxon>
        <taxon>Halobacteriales</taxon>
        <taxon>Halococcaceae</taxon>
        <taxon>Halococcus</taxon>
    </lineage>
</organism>
<keyword evidence="4" id="KW-1185">Reference proteome</keyword>
<evidence type="ECO:0000313" key="3">
    <source>
        <dbReference type="EMBL" id="UOO94827.1"/>
    </source>
</evidence>
<accession>A0AAV3SFD5</accession>
<feature type="region of interest" description="Disordered" evidence="1">
    <location>
        <begin position="85"/>
        <end position="122"/>
    </location>
</feature>
<evidence type="ECO:0000313" key="2">
    <source>
        <dbReference type="EMBL" id="GAA0461574.1"/>
    </source>
</evidence>
<protein>
    <submittedName>
        <fullName evidence="2">Uncharacterized protein</fullName>
    </submittedName>
</protein>
<dbReference type="Proteomes" id="UP000830542">
    <property type="component" value="Chromosome"/>
</dbReference>
<proteinExistence type="predicted"/>
<dbReference type="GeneID" id="71762731"/>
<dbReference type="KEGG" id="hdo:MUK72_12745"/>
<dbReference type="Proteomes" id="UP001500962">
    <property type="component" value="Unassembled WGS sequence"/>
</dbReference>
<gene>
    <name evidence="2" type="ORF">GCM10008985_17630</name>
    <name evidence="3" type="ORF">MUK72_12745</name>
</gene>
<name>A0AAV3SFD5_HALDO</name>
<evidence type="ECO:0000256" key="1">
    <source>
        <dbReference type="SAM" id="MobiDB-lite"/>
    </source>
</evidence>
<dbReference type="AlphaFoldDB" id="A0AAV3SFD5"/>
<evidence type="ECO:0000313" key="4">
    <source>
        <dbReference type="Proteomes" id="UP000830542"/>
    </source>
</evidence>
<reference evidence="2" key="3">
    <citation type="submission" date="2023-12" db="EMBL/GenBank/DDBJ databases">
        <authorList>
            <person name="Sun Q."/>
            <person name="Inoue M."/>
        </authorList>
    </citation>
    <scope>NUCLEOTIDE SEQUENCE</scope>
    <source>
        <strain evidence="2">JCM 12289</strain>
    </source>
</reference>
<reference evidence="2" key="1">
    <citation type="journal article" date="2014" name="Int. J. Syst. Evol. Microbiol.">
        <title>Complete genome sequence of Corynebacterium casei LMG S-19264T (=DSM 44701T), isolated from a smear-ripened cheese.</title>
        <authorList>
            <consortium name="US DOE Joint Genome Institute (JGI-PGF)"/>
            <person name="Walter F."/>
            <person name="Albersmeier A."/>
            <person name="Kalinowski J."/>
            <person name="Ruckert C."/>
        </authorList>
    </citation>
    <scope>NUCLEOTIDE SEQUENCE</scope>
    <source>
        <strain evidence="2">JCM 12289</strain>
    </source>
</reference>
<evidence type="ECO:0000313" key="5">
    <source>
        <dbReference type="Proteomes" id="UP001500962"/>
    </source>
</evidence>
<dbReference type="EMBL" id="BAAADN010000026">
    <property type="protein sequence ID" value="GAA0461574.1"/>
    <property type="molecule type" value="Genomic_DNA"/>
</dbReference>
<dbReference type="RefSeq" id="WP_244701506.1">
    <property type="nucleotide sequence ID" value="NZ_BAAADN010000026.1"/>
</dbReference>